<dbReference type="Gene3D" id="3.40.50.150">
    <property type="entry name" value="Vaccinia Virus protein VP39"/>
    <property type="match status" value="1"/>
</dbReference>
<dbReference type="CDD" id="cd02440">
    <property type="entry name" value="AdoMet_MTases"/>
    <property type="match status" value="1"/>
</dbReference>
<dbReference type="PANTHER" id="PTHR11006">
    <property type="entry name" value="PROTEIN ARGININE N-METHYLTRANSFERASE"/>
    <property type="match status" value="1"/>
</dbReference>
<dbReference type="GO" id="GO:0005634">
    <property type="term" value="C:nucleus"/>
    <property type="evidence" value="ECO:0007669"/>
    <property type="project" value="TreeGrafter"/>
</dbReference>
<evidence type="ECO:0000313" key="5">
    <source>
        <dbReference type="Proteomes" id="UP001497497"/>
    </source>
</evidence>
<dbReference type="GO" id="GO:0016274">
    <property type="term" value="F:protein-arginine N-methyltransferase activity"/>
    <property type="evidence" value="ECO:0007669"/>
    <property type="project" value="InterPro"/>
</dbReference>
<evidence type="ECO:0000256" key="3">
    <source>
        <dbReference type="SAM" id="MobiDB-lite"/>
    </source>
</evidence>
<name>A0AAV2HFH8_LYMST</name>
<evidence type="ECO:0000313" key="4">
    <source>
        <dbReference type="EMBL" id="CAL1530876.1"/>
    </source>
</evidence>
<dbReference type="Proteomes" id="UP001497497">
    <property type="component" value="Unassembled WGS sequence"/>
</dbReference>
<protein>
    <submittedName>
        <fullName evidence="4">Uncharacterized protein</fullName>
    </submittedName>
</protein>
<dbReference type="GO" id="GO:0032259">
    <property type="term" value="P:methylation"/>
    <property type="evidence" value="ECO:0007669"/>
    <property type="project" value="UniProtKB-KW"/>
</dbReference>
<feature type="region of interest" description="Disordered" evidence="3">
    <location>
        <begin position="1"/>
        <end position="24"/>
    </location>
</feature>
<sequence>MELAYSSTSSSDSGSDSSSSTDESDFQISSWTYICRSFSDLLNSGDHIDVETIYKSAEQAFLNEEPVNSIKLFSLGLKQHAAEIWSQHLGPETRKILPSNIVDHICLAINQCAIYVANEFRNSRQISIMKQSVIQALENILDLCNKLLIENTSLLCSAASLYFSLKEHKKGFKMATKAVLREPSSILAQETYENICCHLVERWHFAMLNDKSRNQAYQYALCDTIKRMVPSPNICDVGCGTGLLSLIAGEHFNCGKVFAIEKSSVMCSVANEVFDANLNKEHAKRVKVINKMSTQMSVPADMSQRADILVTETFDAGLFGEGILPTLCHAWTKLLKNESTLHRGVVIPWRAELFLQIVESEFISNENR</sequence>
<proteinExistence type="predicted"/>
<dbReference type="PANTHER" id="PTHR11006:SF60">
    <property type="entry name" value="PROTEIN ARGININE N-METHYLTRANSFERASE 9"/>
    <property type="match status" value="1"/>
</dbReference>
<dbReference type="PROSITE" id="PS51678">
    <property type="entry name" value="SAM_MT_PRMT"/>
    <property type="match status" value="1"/>
</dbReference>
<reference evidence="4 5" key="1">
    <citation type="submission" date="2024-04" db="EMBL/GenBank/DDBJ databases">
        <authorList>
            <consortium name="Genoscope - CEA"/>
            <person name="William W."/>
        </authorList>
    </citation>
    <scope>NUCLEOTIDE SEQUENCE [LARGE SCALE GENOMIC DNA]</scope>
</reference>
<dbReference type="InterPro" id="IPR025799">
    <property type="entry name" value="Arg_MeTrfase"/>
</dbReference>
<evidence type="ECO:0000256" key="1">
    <source>
        <dbReference type="ARBA" id="ARBA00022691"/>
    </source>
</evidence>
<feature type="non-terminal residue" evidence="4">
    <location>
        <position position="368"/>
    </location>
</feature>
<dbReference type="GO" id="GO:0042054">
    <property type="term" value="F:histone methyltransferase activity"/>
    <property type="evidence" value="ECO:0007669"/>
    <property type="project" value="TreeGrafter"/>
</dbReference>
<evidence type="ECO:0000256" key="2">
    <source>
        <dbReference type="PROSITE-ProRule" id="PRU01015"/>
    </source>
</evidence>
<keyword evidence="2" id="KW-0489">Methyltransferase</keyword>
<keyword evidence="5" id="KW-1185">Reference proteome</keyword>
<dbReference type="SUPFAM" id="SSF53335">
    <property type="entry name" value="S-adenosyl-L-methionine-dependent methyltransferases"/>
    <property type="match status" value="1"/>
</dbReference>
<keyword evidence="1 2" id="KW-0949">S-adenosyl-L-methionine</keyword>
<dbReference type="AlphaFoldDB" id="A0AAV2HFH8"/>
<gene>
    <name evidence="4" type="ORF">GSLYS_00005001001</name>
</gene>
<dbReference type="EMBL" id="CAXITT010000077">
    <property type="protein sequence ID" value="CAL1530876.1"/>
    <property type="molecule type" value="Genomic_DNA"/>
</dbReference>
<comment type="caution">
    <text evidence="4">The sequence shown here is derived from an EMBL/GenBank/DDBJ whole genome shotgun (WGS) entry which is preliminary data.</text>
</comment>
<dbReference type="InterPro" id="IPR029063">
    <property type="entry name" value="SAM-dependent_MTases_sf"/>
</dbReference>
<keyword evidence="2" id="KW-0808">Transferase</keyword>
<organism evidence="4 5">
    <name type="scientific">Lymnaea stagnalis</name>
    <name type="common">Great pond snail</name>
    <name type="synonym">Helix stagnalis</name>
    <dbReference type="NCBI Taxonomy" id="6523"/>
    <lineage>
        <taxon>Eukaryota</taxon>
        <taxon>Metazoa</taxon>
        <taxon>Spiralia</taxon>
        <taxon>Lophotrochozoa</taxon>
        <taxon>Mollusca</taxon>
        <taxon>Gastropoda</taxon>
        <taxon>Heterobranchia</taxon>
        <taxon>Euthyneura</taxon>
        <taxon>Panpulmonata</taxon>
        <taxon>Hygrophila</taxon>
        <taxon>Lymnaeoidea</taxon>
        <taxon>Lymnaeidae</taxon>
        <taxon>Lymnaea</taxon>
    </lineage>
</organism>
<accession>A0AAV2HFH8</accession>